<organism evidence="3 4">
    <name type="scientific">Halioxenophilus aromaticivorans</name>
    <dbReference type="NCBI Taxonomy" id="1306992"/>
    <lineage>
        <taxon>Bacteria</taxon>
        <taxon>Pseudomonadati</taxon>
        <taxon>Pseudomonadota</taxon>
        <taxon>Gammaproteobacteria</taxon>
        <taxon>Alteromonadales</taxon>
        <taxon>Alteromonadaceae</taxon>
        <taxon>Halioxenophilus</taxon>
    </lineage>
</organism>
<dbReference type="PROSITE" id="PS51831">
    <property type="entry name" value="HD"/>
    <property type="match status" value="1"/>
</dbReference>
<accession>A0AAV3UAB4</accession>
<dbReference type="Gene3D" id="1.10.3210.10">
    <property type="entry name" value="Hypothetical protein af1432"/>
    <property type="match status" value="1"/>
</dbReference>
<dbReference type="CDD" id="cd00077">
    <property type="entry name" value="HDc"/>
    <property type="match status" value="1"/>
</dbReference>
<keyword evidence="4" id="KW-1185">Reference proteome</keyword>
<evidence type="ECO:0000313" key="4">
    <source>
        <dbReference type="Proteomes" id="UP001409585"/>
    </source>
</evidence>
<reference evidence="4" key="1">
    <citation type="journal article" date="2019" name="Int. J. Syst. Evol. Microbiol.">
        <title>The Global Catalogue of Microorganisms (GCM) 10K type strain sequencing project: providing services to taxonomists for standard genome sequencing and annotation.</title>
        <authorList>
            <consortium name="The Broad Institute Genomics Platform"/>
            <consortium name="The Broad Institute Genome Sequencing Center for Infectious Disease"/>
            <person name="Wu L."/>
            <person name="Ma J."/>
        </authorList>
    </citation>
    <scope>NUCLEOTIDE SEQUENCE [LARGE SCALE GENOMIC DNA]</scope>
    <source>
        <strain evidence="4">JCM 19134</strain>
    </source>
</reference>
<comment type="caution">
    <text evidence="3">The sequence shown here is derived from an EMBL/GenBank/DDBJ whole genome shotgun (WGS) entry which is preliminary data.</text>
</comment>
<dbReference type="PANTHER" id="PTHR43155:SF2">
    <property type="entry name" value="CYCLIC DI-GMP PHOSPHODIESTERASE PA4108"/>
    <property type="match status" value="1"/>
</dbReference>
<protein>
    <submittedName>
        <fullName evidence="3">HD-GYP domain-containing protein</fullName>
    </submittedName>
</protein>
<dbReference type="EMBL" id="BAABLX010000079">
    <property type="protein sequence ID" value="GAA4960732.1"/>
    <property type="molecule type" value="Genomic_DNA"/>
</dbReference>
<name>A0AAV3UAB4_9ALTE</name>
<gene>
    <name evidence="3" type="ORF">GCM10025791_47680</name>
</gene>
<dbReference type="PROSITE" id="PS51832">
    <property type="entry name" value="HD_GYP"/>
    <property type="match status" value="1"/>
</dbReference>
<dbReference type="Pfam" id="PF11871">
    <property type="entry name" value="DUF3391"/>
    <property type="match status" value="1"/>
</dbReference>
<proteinExistence type="predicted"/>
<evidence type="ECO:0000313" key="3">
    <source>
        <dbReference type="EMBL" id="GAA4960732.1"/>
    </source>
</evidence>
<dbReference type="Pfam" id="PF13487">
    <property type="entry name" value="HD_5"/>
    <property type="match status" value="1"/>
</dbReference>
<evidence type="ECO:0000259" key="2">
    <source>
        <dbReference type="PROSITE" id="PS51832"/>
    </source>
</evidence>
<feature type="domain" description="HD-GYP" evidence="2">
    <location>
        <begin position="123"/>
        <end position="319"/>
    </location>
</feature>
<dbReference type="SMART" id="SM00471">
    <property type="entry name" value="HDc"/>
    <property type="match status" value="1"/>
</dbReference>
<dbReference type="SUPFAM" id="SSF109604">
    <property type="entry name" value="HD-domain/PDEase-like"/>
    <property type="match status" value="1"/>
</dbReference>
<feature type="domain" description="HD" evidence="1">
    <location>
        <begin position="145"/>
        <end position="268"/>
    </location>
</feature>
<dbReference type="GO" id="GO:0008081">
    <property type="term" value="F:phosphoric diester hydrolase activity"/>
    <property type="evidence" value="ECO:0007669"/>
    <property type="project" value="UniProtKB-ARBA"/>
</dbReference>
<sequence length="405" mass="45329">MADLQIGMWISELDRDWLGTPFMMQGFRVNTMDEIQTVAKYCQHVWVDGVEETWSGREQKETIKPRPKPRVIKNQTSSTEENQRISGVYKQARSITRSILDEIRLTSLIDTDKAKDVVNDCVGSVIRNPDALLWLSKIRSRDEYTSEHCLNVCIMAIAFGRQLGYEGKELFELGVCGLLHDVGKMKVPDEVLNKPGKLTDDEFNIIKSHTEIGRDLLMAAGSDSARAVEAAWCHHERVDGSGYPRGLKGNEISRTAMIISIVDAFDAMTAERCYKPSMSPTEALKIMYDSRGKHFDSDLVDQFIQTVGLYPPGTVVELVNGQAGLVIEANPSFKHLPKIIVLCDELKQPIEEQLIDLSLVQRGKLGKEFLIRNAHVDGAFGISVREYQAKGKLVQPGAKDAAQMF</sequence>
<dbReference type="InterPro" id="IPR006674">
    <property type="entry name" value="HD_domain"/>
</dbReference>
<dbReference type="AlphaFoldDB" id="A0AAV3UAB4"/>
<evidence type="ECO:0000259" key="1">
    <source>
        <dbReference type="PROSITE" id="PS51831"/>
    </source>
</evidence>
<dbReference type="InterPro" id="IPR003607">
    <property type="entry name" value="HD/PDEase_dom"/>
</dbReference>
<dbReference type="PANTHER" id="PTHR43155">
    <property type="entry name" value="CYCLIC DI-GMP PHOSPHODIESTERASE PA4108-RELATED"/>
    <property type="match status" value="1"/>
</dbReference>
<dbReference type="Proteomes" id="UP001409585">
    <property type="component" value="Unassembled WGS sequence"/>
</dbReference>
<dbReference type="InterPro" id="IPR037522">
    <property type="entry name" value="HD_GYP_dom"/>
</dbReference>
<dbReference type="InterPro" id="IPR021812">
    <property type="entry name" value="DUF3391"/>
</dbReference>